<dbReference type="GO" id="GO:0004731">
    <property type="term" value="F:purine-nucleoside phosphorylase activity"/>
    <property type="evidence" value="ECO:0007669"/>
    <property type="project" value="UniProtKB-UniRule"/>
</dbReference>
<dbReference type="Pfam" id="PF06865">
    <property type="entry name" value="Ppnp"/>
    <property type="match status" value="1"/>
</dbReference>
<proteinExistence type="inferred from homology"/>
<sequence length="116" mass="12558">MTSVEALCILAGLFQPFFEESPMFKVNEYFDGTVKSIAFGTAEGPATIGVMAPGEYEFGTAQREIMHVVSGALTVKLPGATEWETFAAGSQFKVPADSKFQLKVAVDTAYLCEYRA</sequence>
<dbReference type="Gene3D" id="2.60.120.10">
    <property type="entry name" value="Jelly Rolls"/>
    <property type="match status" value="1"/>
</dbReference>
<dbReference type="PANTHER" id="PTHR36540:SF1">
    <property type="entry name" value="PYRIMIDINE_PURINE NUCLEOSIDE PHOSPHORYLASE"/>
    <property type="match status" value="1"/>
</dbReference>
<dbReference type="EMBL" id="RBOJ01000092">
    <property type="protein sequence ID" value="RMM46107.1"/>
    <property type="molecule type" value="Genomic_DNA"/>
</dbReference>
<dbReference type="InterPro" id="IPR009664">
    <property type="entry name" value="Ppnp"/>
</dbReference>
<comment type="catalytic activity">
    <reaction evidence="3">
        <text>adenosine + phosphate = alpha-D-ribose 1-phosphate + adenine</text>
        <dbReference type="Rhea" id="RHEA:27642"/>
        <dbReference type="ChEBI" id="CHEBI:16335"/>
        <dbReference type="ChEBI" id="CHEBI:16708"/>
        <dbReference type="ChEBI" id="CHEBI:43474"/>
        <dbReference type="ChEBI" id="CHEBI:57720"/>
        <dbReference type="EC" id="2.4.2.1"/>
    </reaction>
</comment>
<keyword evidence="2 3" id="KW-0808">Transferase</keyword>
<dbReference type="AlphaFoldDB" id="A0A3M3E8Y7"/>
<evidence type="ECO:0000256" key="3">
    <source>
        <dbReference type="HAMAP-Rule" id="MF_01537"/>
    </source>
</evidence>
<evidence type="ECO:0000256" key="1">
    <source>
        <dbReference type="ARBA" id="ARBA00022676"/>
    </source>
</evidence>
<organism evidence="4 5">
    <name type="scientific">Pseudomonas corrugata</name>
    <dbReference type="NCBI Taxonomy" id="47879"/>
    <lineage>
        <taxon>Bacteria</taxon>
        <taxon>Pseudomonadati</taxon>
        <taxon>Pseudomonadota</taxon>
        <taxon>Gammaproteobacteria</taxon>
        <taxon>Pseudomonadales</taxon>
        <taxon>Pseudomonadaceae</taxon>
        <taxon>Pseudomonas</taxon>
    </lineage>
</organism>
<comment type="catalytic activity">
    <reaction evidence="3">
        <text>cytidine + phosphate = cytosine + alpha-D-ribose 1-phosphate</text>
        <dbReference type="Rhea" id="RHEA:52540"/>
        <dbReference type="ChEBI" id="CHEBI:16040"/>
        <dbReference type="ChEBI" id="CHEBI:17562"/>
        <dbReference type="ChEBI" id="CHEBI:43474"/>
        <dbReference type="ChEBI" id="CHEBI:57720"/>
        <dbReference type="EC" id="2.4.2.2"/>
    </reaction>
</comment>
<gene>
    <name evidence="3" type="primary">ppnP</name>
    <name evidence="4" type="ORF">ALQ77_00856</name>
</gene>
<comment type="catalytic activity">
    <reaction evidence="3">
        <text>xanthosine + phosphate = alpha-D-ribose 1-phosphate + xanthine</text>
        <dbReference type="Rhea" id="RHEA:27638"/>
        <dbReference type="ChEBI" id="CHEBI:17712"/>
        <dbReference type="ChEBI" id="CHEBI:18107"/>
        <dbReference type="ChEBI" id="CHEBI:43474"/>
        <dbReference type="ChEBI" id="CHEBI:57720"/>
        <dbReference type="EC" id="2.4.2.1"/>
    </reaction>
</comment>
<dbReference type="InterPro" id="IPR014710">
    <property type="entry name" value="RmlC-like_jellyroll"/>
</dbReference>
<dbReference type="PANTHER" id="PTHR36540">
    <property type="entry name" value="PYRIMIDINE/PURINE NUCLEOSIDE PHOSPHORYLASE"/>
    <property type="match status" value="1"/>
</dbReference>
<dbReference type="InterPro" id="IPR011051">
    <property type="entry name" value="RmlC_Cupin_sf"/>
</dbReference>
<name>A0A3M3E8Y7_9PSED</name>
<comment type="function">
    <text evidence="3">Catalyzes the phosphorolysis of diverse nucleosides, yielding D-ribose 1-phosphate and the respective free bases. Can use uridine, adenosine, guanosine, cytidine, thymidine, inosine and xanthosine as substrates. Also catalyzes the reverse reactions.</text>
</comment>
<comment type="similarity">
    <text evidence="3">Belongs to the nucleoside phosphorylase PpnP family.</text>
</comment>
<comment type="caution">
    <text evidence="4">The sequence shown here is derived from an EMBL/GenBank/DDBJ whole genome shotgun (WGS) entry which is preliminary data.</text>
</comment>
<dbReference type="FunFam" id="2.60.120.10:FF:000016">
    <property type="entry name" value="Pyrimidine/purine nucleoside phosphorylase"/>
    <property type="match status" value="1"/>
</dbReference>
<dbReference type="GO" id="GO:0005829">
    <property type="term" value="C:cytosol"/>
    <property type="evidence" value="ECO:0007669"/>
    <property type="project" value="TreeGrafter"/>
</dbReference>
<comment type="catalytic activity">
    <reaction evidence="3">
        <text>inosine + phosphate = alpha-D-ribose 1-phosphate + hypoxanthine</text>
        <dbReference type="Rhea" id="RHEA:27646"/>
        <dbReference type="ChEBI" id="CHEBI:17368"/>
        <dbReference type="ChEBI" id="CHEBI:17596"/>
        <dbReference type="ChEBI" id="CHEBI:43474"/>
        <dbReference type="ChEBI" id="CHEBI:57720"/>
        <dbReference type="EC" id="2.4.2.1"/>
    </reaction>
</comment>
<dbReference type="SUPFAM" id="SSF51182">
    <property type="entry name" value="RmlC-like cupins"/>
    <property type="match status" value="1"/>
</dbReference>
<dbReference type="Proteomes" id="UP000270661">
    <property type="component" value="Unassembled WGS sequence"/>
</dbReference>
<dbReference type="EC" id="2.4.2.2" evidence="3"/>
<evidence type="ECO:0000256" key="2">
    <source>
        <dbReference type="ARBA" id="ARBA00022679"/>
    </source>
</evidence>
<comment type="catalytic activity">
    <reaction evidence="3">
        <text>guanosine + phosphate = alpha-D-ribose 1-phosphate + guanine</text>
        <dbReference type="Rhea" id="RHEA:13233"/>
        <dbReference type="ChEBI" id="CHEBI:16235"/>
        <dbReference type="ChEBI" id="CHEBI:16750"/>
        <dbReference type="ChEBI" id="CHEBI:43474"/>
        <dbReference type="ChEBI" id="CHEBI:57720"/>
        <dbReference type="EC" id="2.4.2.1"/>
    </reaction>
</comment>
<dbReference type="GO" id="GO:0047975">
    <property type="term" value="F:guanosine phosphorylase activity"/>
    <property type="evidence" value="ECO:0007669"/>
    <property type="project" value="RHEA"/>
</dbReference>
<accession>A0A3M3E8Y7</accession>
<dbReference type="GO" id="GO:0009032">
    <property type="term" value="F:thymidine phosphorylase activity"/>
    <property type="evidence" value="ECO:0007669"/>
    <property type="project" value="RHEA"/>
</dbReference>
<dbReference type="GO" id="GO:0004850">
    <property type="term" value="F:uridine phosphorylase activity"/>
    <property type="evidence" value="ECO:0007669"/>
    <property type="project" value="RHEA"/>
</dbReference>
<reference evidence="4 5" key="1">
    <citation type="submission" date="2018-08" db="EMBL/GenBank/DDBJ databases">
        <title>Recombination of ecologically and evolutionarily significant loci maintains genetic cohesion in the Pseudomonas syringae species complex.</title>
        <authorList>
            <person name="Dillon M."/>
            <person name="Thakur S."/>
            <person name="Almeida R.N.D."/>
            <person name="Weir B.S."/>
            <person name="Guttman D.S."/>
        </authorList>
    </citation>
    <scope>NUCLEOTIDE SEQUENCE [LARGE SCALE GENOMIC DNA]</scope>
    <source>
        <strain evidence="4 5">NCPPB2445</strain>
    </source>
</reference>
<keyword evidence="5" id="KW-1185">Reference proteome</keyword>
<dbReference type="STRING" id="47879.AXG94_24255"/>
<protein>
    <recommendedName>
        <fullName evidence="3">Pyrimidine/purine nucleoside phosphorylase</fullName>
        <ecNumber evidence="3">2.4.2.1</ecNumber>
        <ecNumber evidence="3">2.4.2.2</ecNumber>
    </recommendedName>
    <alternativeName>
        <fullName evidence="3">Adenosine phosphorylase</fullName>
    </alternativeName>
    <alternativeName>
        <fullName evidence="3">Cytidine phosphorylase</fullName>
    </alternativeName>
    <alternativeName>
        <fullName evidence="3">Guanosine phosphorylase</fullName>
    </alternativeName>
    <alternativeName>
        <fullName evidence="3">Inosine phosphorylase</fullName>
    </alternativeName>
    <alternativeName>
        <fullName evidence="3">Thymidine phosphorylase</fullName>
    </alternativeName>
    <alternativeName>
        <fullName evidence="3">Uridine phosphorylase</fullName>
    </alternativeName>
    <alternativeName>
        <fullName evidence="3">Xanthosine phosphorylase</fullName>
    </alternativeName>
</protein>
<dbReference type="EC" id="2.4.2.1" evidence="3"/>
<comment type="catalytic activity">
    <reaction evidence="3">
        <text>a purine D-ribonucleoside + phosphate = a purine nucleobase + alpha-D-ribose 1-phosphate</text>
        <dbReference type="Rhea" id="RHEA:19805"/>
        <dbReference type="ChEBI" id="CHEBI:26386"/>
        <dbReference type="ChEBI" id="CHEBI:43474"/>
        <dbReference type="ChEBI" id="CHEBI:57720"/>
        <dbReference type="ChEBI" id="CHEBI:142355"/>
        <dbReference type="EC" id="2.4.2.1"/>
    </reaction>
</comment>
<comment type="catalytic activity">
    <reaction evidence="3">
        <text>thymidine + phosphate = 2-deoxy-alpha-D-ribose 1-phosphate + thymine</text>
        <dbReference type="Rhea" id="RHEA:16037"/>
        <dbReference type="ChEBI" id="CHEBI:17748"/>
        <dbReference type="ChEBI" id="CHEBI:17821"/>
        <dbReference type="ChEBI" id="CHEBI:43474"/>
        <dbReference type="ChEBI" id="CHEBI:57259"/>
        <dbReference type="EC" id="2.4.2.2"/>
    </reaction>
</comment>
<evidence type="ECO:0000313" key="5">
    <source>
        <dbReference type="Proteomes" id="UP000270661"/>
    </source>
</evidence>
<dbReference type="CDD" id="cd20296">
    <property type="entry name" value="cupin_PpnP-like"/>
    <property type="match status" value="1"/>
</dbReference>
<keyword evidence="1 3" id="KW-0328">Glycosyltransferase</keyword>
<comment type="catalytic activity">
    <reaction evidence="3">
        <text>uridine + phosphate = alpha-D-ribose 1-phosphate + uracil</text>
        <dbReference type="Rhea" id="RHEA:24388"/>
        <dbReference type="ChEBI" id="CHEBI:16704"/>
        <dbReference type="ChEBI" id="CHEBI:17568"/>
        <dbReference type="ChEBI" id="CHEBI:43474"/>
        <dbReference type="ChEBI" id="CHEBI:57720"/>
        <dbReference type="EC" id="2.4.2.2"/>
    </reaction>
</comment>
<dbReference type="HAMAP" id="MF_01537">
    <property type="entry name" value="Nucleos_phosphorylase_PpnP"/>
    <property type="match status" value="1"/>
</dbReference>
<evidence type="ECO:0000313" key="4">
    <source>
        <dbReference type="EMBL" id="RMM46107.1"/>
    </source>
</evidence>